<reference evidence="3 5" key="2">
    <citation type="submission" date="2018-12" db="EMBL/GenBank/DDBJ databases">
        <authorList>
            <consortium name="Pathogen Informatics"/>
        </authorList>
    </citation>
    <scope>NUCLEOTIDE SEQUENCE [LARGE SCALE GENOMIC DNA]</scope>
    <source>
        <strain evidence="3 5">NCTC13489</strain>
    </source>
</reference>
<proteinExistence type="predicted"/>
<accession>A0A3S4UK94</accession>
<feature type="region of interest" description="Disordered" evidence="1">
    <location>
        <begin position="40"/>
        <end position="60"/>
    </location>
</feature>
<dbReference type="Proteomes" id="UP000270036">
    <property type="component" value="Chromosome"/>
</dbReference>
<dbReference type="KEGG" id="cant:NCTC13489_00801"/>
<sequence length="60" mass="6723">MKKLFALTVLGTLCFASCAQKEEKREEFKEEHSVIEKRNAGVDSATFNDEGQVEDSLSVK</sequence>
<gene>
    <name evidence="2" type="ORF">HY04_13890</name>
    <name evidence="3" type="ORF">NCTC13489_00801</name>
</gene>
<name>A0A3S4UK94_9FLAO</name>
<evidence type="ECO:0000313" key="4">
    <source>
        <dbReference type="Proteomes" id="UP000028349"/>
    </source>
</evidence>
<dbReference type="RefSeq" id="WP_034720640.1">
    <property type="nucleotide sequence ID" value="NZ_FOIX01000003.1"/>
</dbReference>
<evidence type="ECO:0000256" key="1">
    <source>
        <dbReference type="SAM" id="MobiDB-lite"/>
    </source>
</evidence>
<dbReference type="STRING" id="266748.HY04_13890"/>
<dbReference type="AlphaFoldDB" id="A0A3S4UK94"/>
<evidence type="ECO:0000313" key="2">
    <source>
        <dbReference type="EMBL" id="KEY19480.1"/>
    </source>
</evidence>
<reference evidence="2 4" key="1">
    <citation type="submission" date="2014-07" db="EMBL/GenBank/DDBJ databases">
        <authorList>
            <person name="Pisani N.G."/>
            <person name="Newman J.D."/>
        </authorList>
    </citation>
    <scope>NUCLEOTIDE SEQUENCE [LARGE SCALE GENOMIC DNA]</scope>
    <source>
        <strain evidence="2 4">LMG 24720</strain>
    </source>
</reference>
<evidence type="ECO:0000313" key="3">
    <source>
        <dbReference type="EMBL" id="VEH97378.1"/>
    </source>
</evidence>
<dbReference type="Proteomes" id="UP000028349">
    <property type="component" value="Unassembled WGS sequence"/>
</dbReference>
<organism evidence="3 5">
    <name type="scientific">Kaistella antarctica</name>
    <dbReference type="NCBI Taxonomy" id="266748"/>
    <lineage>
        <taxon>Bacteria</taxon>
        <taxon>Pseudomonadati</taxon>
        <taxon>Bacteroidota</taxon>
        <taxon>Flavobacteriia</taxon>
        <taxon>Flavobacteriales</taxon>
        <taxon>Weeksellaceae</taxon>
        <taxon>Chryseobacterium group</taxon>
        <taxon>Kaistella</taxon>
    </lineage>
</organism>
<evidence type="ECO:0000313" key="5">
    <source>
        <dbReference type="Proteomes" id="UP000270036"/>
    </source>
</evidence>
<dbReference type="EMBL" id="LR134441">
    <property type="protein sequence ID" value="VEH97378.1"/>
    <property type="molecule type" value="Genomic_DNA"/>
</dbReference>
<protein>
    <submittedName>
        <fullName evidence="3">Uncharacterized protein</fullName>
    </submittedName>
</protein>
<dbReference type="EMBL" id="JPEP01000002">
    <property type="protein sequence ID" value="KEY19480.1"/>
    <property type="molecule type" value="Genomic_DNA"/>
</dbReference>
<keyword evidence="4" id="KW-1185">Reference proteome</keyword>